<evidence type="ECO:0000256" key="1">
    <source>
        <dbReference type="ARBA" id="ARBA00010333"/>
    </source>
</evidence>
<dbReference type="InterPro" id="IPR001638">
    <property type="entry name" value="Solute-binding_3/MltF_N"/>
</dbReference>
<reference evidence="5" key="2">
    <citation type="submission" date="2023-01" db="EMBL/GenBank/DDBJ databases">
        <title>Draft genome sequence of Litoribrevibacter albus strain NBRC 110071.</title>
        <authorList>
            <person name="Sun Q."/>
            <person name="Mori K."/>
        </authorList>
    </citation>
    <scope>NUCLEOTIDE SEQUENCE</scope>
    <source>
        <strain evidence="5">NBRC 110071</strain>
    </source>
</reference>
<feature type="chain" id="PRO_5041313516" evidence="3">
    <location>
        <begin position="24"/>
        <end position="246"/>
    </location>
</feature>
<accession>A0AA37S6J4</accession>
<dbReference type="AlphaFoldDB" id="A0AA37S6J4"/>
<proteinExistence type="inferred from homology"/>
<keyword evidence="2 3" id="KW-0732">Signal</keyword>
<evidence type="ECO:0000259" key="4">
    <source>
        <dbReference type="SMART" id="SM00062"/>
    </source>
</evidence>
<gene>
    <name evidence="5" type="ORF">GCM10007876_01080</name>
</gene>
<dbReference type="PANTHER" id="PTHR35936">
    <property type="entry name" value="MEMBRANE-BOUND LYTIC MUREIN TRANSGLYCOSYLASE F"/>
    <property type="match status" value="1"/>
</dbReference>
<dbReference type="Proteomes" id="UP001161389">
    <property type="component" value="Unassembled WGS sequence"/>
</dbReference>
<dbReference type="RefSeq" id="WP_284377499.1">
    <property type="nucleotide sequence ID" value="NZ_BSNM01000002.1"/>
</dbReference>
<comment type="caution">
    <text evidence="5">The sequence shown here is derived from an EMBL/GenBank/DDBJ whole genome shotgun (WGS) entry which is preliminary data.</text>
</comment>
<evidence type="ECO:0000313" key="6">
    <source>
        <dbReference type="Proteomes" id="UP001161389"/>
    </source>
</evidence>
<dbReference type="PANTHER" id="PTHR35936:SF19">
    <property type="entry name" value="AMINO-ACID-BINDING PROTEIN YXEM-RELATED"/>
    <property type="match status" value="1"/>
</dbReference>
<dbReference type="Pfam" id="PF00497">
    <property type="entry name" value="SBP_bac_3"/>
    <property type="match status" value="1"/>
</dbReference>
<feature type="signal peptide" evidence="3">
    <location>
        <begin position="1"/>
        <end position="23"/>
    </location>
</feature>
<organism evidence="5 6">
    <name type="scientific">Litoribrevibacter albus</name>
    <dbReference type="NCBI Taxonomy" id="1473156"/>
    <lineage>
        <taxon>Bacteria</taxon>
        <taxon>Pseudomonadati</taxon>
        <taxon>Pseudomonadota</taxon>
        <taxon>Gammaproteobacteria</taxon>
        <taxon>Oceanospirillales</taxon>
        <taxon>Oceanospirillaceae</taxon>
        <taxon>Litoribrevibacter</taxon>
    </lineage>
</organism>
<name>A0AA37S6J4_9GAMM</name>
<dbReference type="SUPFAM" id="SSF53850">
    <property type="entry name" value="Periplasmic binding protein-like II"/>
    <property type="match status" value="1"/>
</dbReference>
<dbReference type="EMBL" id="BSNM01000002">
    <property type="protein sequence ID" value="GLQ29630.1"/>
    <property type="molecule type" value="Genomic_DNA"/>
</dbReference>
<feature type="domain" description="Solute-binding protein family 3/N-terminal" evidence="4">
    <location>
        <begin position="25"/>
        <end position="246"/>
    </location>
</feature>
<evidence type="ECO:0000256" key="2">
    <source>
        <dbReference type="ARBA" id="ARBA00022729"/>
    </source>
</evidence>
<sequence length="246" mass="26884">MKAGIRKLLTLLCLLGMSTFSFAETLKVVLYDGGSPPLFFEKGDSNTGIYVDLLNAIGKQSGIQFQFDYLPTKRAMALFEQGQVHVEPGINPVWRSGSAVPGEFTIAFAKAEDVVIFNEGKLKSVSGPQDLSGMKVGTIKGFFYPGYMDAFGSGSIHRQDSLNEDKLMLKLVNNRIDTAFIRKEAAQYRIKTDASLKSIQIGSVIGSADIMFRVHPSKAAVIPAINEAITELKANGTVETIYAQYR</sequence>
<protein>
    <submittedName>
        <fullName evidence="5">Amino acid ABC transporter substrate-binding protein</fullName>
    </submittedName>
</protein>
<reference evidence="5" key="1">
    <citation type="journal article" date="2014" name="Int. J. Syst. Evol. Microbiol.">
        <title>Complete genome sequence of Corynebacterium casei LMG S-19264T (=DSM 44701T), isolated from a smear-ripened cheese.</title>
        <authorList>
            <consortium name="US DOE Joint Genome Institute (JGI-PGF)"/>
            <person name="Walter F."/>
            <person name="Albersmeier A."/>
            <person name="Kalinowski J."/>
            <person name="Ruckert C."/>
        </authorList>
    </citation>
    <scope>NUCLEOTIDE SEQUENCE</scope>
    <source>
        <strain evidence="5">NBRC 110071</strain>
    </source>
</reference>
<comment type="similarity">
    <text evidence="1">Belongs to the bacterial solute-binding protein 3 family.</text>
</comment>
<evidence type="ECO:0000256" key="3">
    <source>
        <dbReference type="SAM" id="SignalP"/>
    </source>
</evidence>
<dbReference type="SMART" id="SM00062">
    <property type="entry name" value="PBPb"/>
    <property type="match status" value="1"/>
</dbReference>
<evidence type="ECO:0000313" key="5">
    <source>
        <dbReference type="EMBL" id="GLQ29630.1"/>
    </source>
</evidence>
<dbReference type="Gene3D" id="3.40.190.10">
    <property type="entry name" value="Periplasmic binding protein-like II"/>
    <property type="match status" value="2"/>
</dbReference>
<keyword evidence="6" id="KW-1185">Reference proteome</keyword>